<evidence type="ECO:0000313" key="4">
    <source>
        <dbReference type="EMBL" id="MEJ8643175.1"/>
    </source>
</evidence>
<sequence length="349" mass="37873">MEVAHIWEEVLGVSPIGLHDRFFDLGGHSLLVLRLMAEIEKRFGQQLPMAAIFRGATVERFARMLREGYQDETGVHLVELGSGDGTGSPVFFAHPAGSEVVCYMPFAALVEPAGRPLYALASPPPVDGELPFAGFGDRAAKYAELIRETQPEGPYTVAGWCYGGANAFAVAGELEKTGAEVSVVMMDAHAPAVVPAGSEPDPAEIVEAIAANLQWDYGDRLKPLAELQTMDEGEHLDYLLGIARASDYLPPDAGREQIRDIYELWVANLRLVWNFRPGPVKGKVTLIRAGEEEWDLAASWNELTGQHFDVRTVDGNHYTMMRHPHIEGVAAVLNDVLNGAAGNGEGDDA</sequence>
<dbReference type="InterPro" id="IPR009081">
    <property type="entry name" value="PP-bd_ACP"/>
</dbReference>
<dbReference type="SUPFAM" id="SSF47336">
    <property type="entry name" value="ACP-like"/>
    <property type="match status" value="1"/>
</dbReference>
<dbReference type="SMART" id="SM00824">
    <property type="entry name" value="PKS_TE"/>
    <property type="match status" value="1"/>
</dbReference>
<dbReference type="InterPro" id="IPR020806">
    <property type="entry name" value="PKS_PP-bd"/>
</dbReference>
<proteinExistence type="predicted"/>
<evidence type="ECO:0000259" key="3">
    <source>
        <dbReference type="PROSITE" id="PS50075"/>
    </source>
</evidence>
<dbReference type="Pfam" id="PF00550">
    <property type="entry name" value="PP-binding"/>
    <property type="match status" value="1"/>
</dbReference>
<protein>
    <submittedName>
        <fullName evidence="4">Thioesterase domain-containing protein</fullName>
    </submittedName>
</protein>
<evidence type="ECO:0000313" key="5">
    <source>
        <dbReference type="Proteomes" id="UP001382904"/>
    </source>
</evidence>
<reference evidence="4 5" key="1">
    <citation type="submission" date="2024-03" db="EMBL/GenBank/DDBJ databases">
        <title>Novel Streptomyces species of biotechnological and ecological value are a feature of Machair soil.</title>
        <authorList>
            <person name="Prole J.R."/>
            <person name="Goodfellow M."/>
            <person name="Allenby N."/>
            <person name="Ward A.C."/>
        </authorList>
    </citation>
    <scope>NUCLEOTIDE SEQUENCE [LARGE SCALE GENOMIC DNA]</scope>
    <source>
        <strain evidence="4 5">MS1.HAVA.3</strain>
    </source>
</reference>
<dbReference type="InterPro" id="IPR029058">
    <property type="entry name" value="AB_hydrolase_fold"/>
</dbReference>
<dbReference type="InterPro" id="IPR001031">
    <property type="entry name" value="Thioesterase"/>
</dbReference>
<dbReference type="Pfam" id="PF00975">
    <property type="entry name" value="Thioesterase"/>
    <property type="match status" value="1"/>
</dbReference>
<dbReference type="SUPFAM" id="SSF53474">
    <property type="entry name" value="alpha/beta-Hydrolases"/>
    <property type="match status" value="1"/>
</dbReference>
<evidence type="ECO:0000256" key="1">
    <source>
        <dbReference type="ARBA" id="ARBA00022450"/>
    </source>
</evidence>
<dbReference type="EMBL" id="JBBKAM010000002">
    <property type="protein sequence ID" value="MEJ8643175.1"/>
    <property type="molecule type" value="Genomic_DNA"/>
</dbReference>
<dbReference type="PANTHER" id="PTHR45527:SF1">
    <property type="entry name" value="FATTY ACID SYNTHASE"/>
    <property type="match status" value="1"/>
</dbReference>
<dbReference type="InterPro" id="IPR020802">
    <property type="entry name" value="TesA-like"/>
</dbReference>
<accession>A0ABU8U688</accession>
<dbReference type="InterPro" id="IPR036736">
    <property type="entry name" value="ACP-like_sf"/>
</dbReference>
<keyword evidence="5" id="KW-1185">Reference proteome</keyword>
<keyword evidence="2" id="KW-0597">Phosphoprotein</keyword>
<dbReference type="PANTHER" id="PTHR45527">
    <property type="entry name" value="NONRIBOSOMAL PEPTIDE SYNTHETASE"/>
    <property type="match status" value="1"/>
</dbReference>
<keyword evidence="1" id="KW-0596">Phosphopantetheine</keyword>
<dbReference type="Proteomes" id="UP001382904">
    <property type="component" value="Unassembled WGS sequence"/>
</dbReference>
<evidence type="ECO:0000256" key="2">
    <source>
        <dbReference type="ARBA" id="ARBA00022553"/>
    </source>
</evidence>
<feature type="domain" description="Carrier" evidence="3">
    <location>
        <begin position="1"/>
        <end position="69"/>
    </location>
</feature>
<dbReference type="Gene3D" id="3.40.50.1820">
    <property type="entry name" value="alpha/beta hydrolase"/>
    <property type="match status" value="1"/>
</dbReference>
<name>A0ABU8U688_9ACTN</name>
<comment type="caution">
    <text evidence="4">The sequence shown here is derived from an EMBL/GenBank/DDBJ whole genome shotgun (WGS) entry which is preliminary data.</text>
</comment>
<organism evidence="4 5">
    <name type="scientific">Streptomyces caledonius</name>
    <dbReference type="NCBI Taxonomy" id="3134107"/>
    <lineage>
        <taxon>Bacteria</taxon>
        <taxon>Bacillati</taxon>
        <taxon>Actinomycetota</taxon>
        <taxon>Actinomycetes</taxon>
        <taxon>Kitasatosporales</taxon>
        <taxon>Streptomycetaceae</taxon>
        <taxon>Streptomyces</taxon>
    </lineage>
</organism>
<dbReference type="Gene3D" id="1.10.1200.10">
    <property type="entry name" value="ACP-like"/>
    <property type="match status" value="1"/>
</dbReference>
<gene>
    <name evidence="4" type="ORF">WKI68_20860</name>
</gene>
<dbReference type="SMART" id="SM00823">
    <property type="entry name" value="PKS_PP"/>
    <property type="match status" value="1"/>
</dbReference>
<dbReference type="PROSITE" id="PS50075">
    <property type="entry name" value="CARRIER"/>
    <property type="match status" value="1"/>
</dbReference>